<feature type="region of interest" description="Disordered" evidence="1">
    <location>
        <begin position="1"/>
        <end position="80"/>
    </location>
</feature>
<proteinExistence type="predicted"/>
<feature type="compositionally biased region" description="Basic and acidic residues" evidence="1">
    <location>
        <begin position="7"/>
        <end position="21"/>
    </location>
</feature>
<feature type="compositionally biased region" description="Acidic residues" evidence="1">
    <location>
        <begin position="30"/>
        <end position="46"/>
    </location>
</feature>
<evidence type="ECO:0000313" key="2">
    <source>
        <dbReference type="EMBL" id="KAJ9149700.1"/>
    </source>
</evidence>
<reference evidence="2" key="1">
    <citation type="submission" date="2022-07" db="EMBL/GenBank/DDBJ databases">
        <title>Fungi with potential for degradation of polypropylene.</title>
        <authorList>
            <person name="Gostincar C."/>
        </authorList>
    </citation>
    <scope>NUCLEOTIDE SEQUENCE</scope>
    <source>
        <strain evidence="2">EXF-13287</strain>
    </source>
</reference>
<dbReference type="EMBL" id="JANBVN010000076">
    <property type="protein sequence ID" value="KAJ9149700.1"/>
    <property type="molecule type" value="Genomic_DNA"/>
</dbReference>
<protein>
    <submittedName>
        <fullName evidence="2">Uncharacterized protein</fullName>
    </submittedName>
</protein>
<evidence type="ECO:0000256" key="1">
    <source>
        <dbReference type="SAM" id="MobiDB-lite"/>
    </source>
</evidence>
<organism evidence="2 3">
    <name type="scientific">Coniochaeta hoffmannii</name>
    <dbReference type="NCBI Taxonomy" id="91930"/>
    <lineage>
        <taxon>Eukaryota</taxon>
        <taxon>Fungi</taxon>
        <taxon>Dikarya</taxon>
        <taxon>Ascomycota</taxon>
        <taxon>Pezizomycotina</taxon>
        <taxon>Sordariomycetes</taxon>
        <taxon>Sordariomycetidae</taxon>
        <taxon>Coniochaetales</taxon>
        <taxon>Coniochaetaceae</taxon>
        <taxon>Coniochaeta</taxon>
    </lineage>
</organism>
<dbReference type="AlphaFoldDB" id="A0AA38RSF7"/>
<comment type="caution">
    <text evidence="2">The sequence shown here is derived from an EMBL/GenBank/DDBJ whole genome shotgun (WGS) entry which is preliminary data.</text>
</comment>
<feature type="compositionally biased region" description="Acidic residues" evidence="1">
    <location>
        <begin position="67"/>
        <end position="79"/>
    </location>
</feature>
<evidence type="ECO:0000313" key="3">
    <source>
        <dbReference type="Proteomes" id="UP001174691"/>
    </source>
</evidence>
<keyword evidence="3" id="KW-1185">Reference proteome</keyword>
<accession>A0AA38RSF7</accession>
<sequence>MTICKGKSADETIADEVKDVEEGPSCADTVLEDESEEASGDEEMEDPANGTEEGADDSSGSGHEESTDGSECSDFEGDGLIEQLEAPVTLLKRRYRAIPLTDFETQRL</sequence>
<gene>
    <name evidence="2" type="ORF">NKR19_g5488</name>
</gene>
<name>A0AA38RSF7_9PEZI</name>
<dbReference type="Proteomes" id="UP001174691">
    <property type="component" value="Unassembled WGS sequence"/>
</dbReference>